<sequence>MTYCKSSYLYYDSFAVPLRFEQGSLKMDEQEQHSSPSSRRRFLKQSVACSTALLATGMALPRLAQSAEPLSRRYPDPSLEVLDESFLQLRLFNASVEKIADGLRWAEGPVWVGDGRYLLLSDIPNNRIMRWDEISQSLGVFREQANFSNGLTRDREGRLVVCEGSTTHELGRRVTRTEHNGAITVLADNYQGKRFNSPNDVVVKRDGSIWFSDPPFQAGNYYEGHKIQTELPDAVYRIDGSTLEVTRVIEGIAGPNGLCFSPDESTLYVVEGRAKPNRLVWAYAVNGDGTLGERSQHIEATGHGALDGIKCDEAGNLWCGWGSSGSPEANPEGLDGVRVFNPQGEAIGHIHLPERCANLCFGGVQGNRLFMASSHAVYALYVNARGATFT</sequence>
<evidence type="ECO:0000313" key="4">
    <source>
        <dbReference type="Proteomes" id="UP000000233"/>
    </source>
</evidence>
<proteinExistence type="predicted"/>
<keyword evidence="4" id="KW-1185">Reference proteome</keyword>
<keyword evidence="1" id="KW-0378">Hydrolase</keyword>
<dbReference type="InterPro" id="IPR006311">
    <property type="entry name" value="TAT_signal"/>
</dbReference>
<dbReference type="eggNOG" id="COG3386">
    <property type="taxonomic scope" value="Bacteria"/>
</dbReference>
<dbReference type="PANTHER" id="PTHR47572:SF4">
    <property type="entry name" value="LACTONASE DRP35"/>
    <property type="match status" value="1"/>
</dbReference>
<evidence type="ECO:0000256" key="1">
    <source>
        <dbReference type="ARBA" id="ARBA00022801"/>
    </source>
</evidence>
<protein>
    <submittedName>
        <fullName evidence="3">Gluconolactonase</fullName>
    </submittedName>
</protein>
<dbReference type="GO" id="GO:0016787">
    <property type="term" value="F:hydrolase activity"/>
    <property type="evidence" value="ECO:0007669"/>
    <property type="project" value="UniProtKB-KW"/>
</dbReference>
<dbReference type="EMBL" id="CP000304">
    <property type="protein sequence ID" value="ABP79306.1"/>
    <property type="molecule type" value="Genomic_DNA"/>
</dbReference>
<dbReference type="InterPro" id="IPR013658">
    <property type="entry name" value="SGL"/>
</dbReference>
<evidence type="ECO:0000259" key="2">
    <source>
        <dbReference type="Pfam" id="PF08450"/>
    </source>
</evidence>
<dbReference type="PANTHER" id="PTHR47572">
    <property type="entry name" value="LIPOPROTEIN-RELATED"/>
    <property type="match status" value="1"/>
</dbReference>
<dbReference type="Pfam" id="PF08450">
    <property type="entry name" value="SGL"/>
    <property type="match status" value="1"/>
</dbReference>
<name>A4VK05_STUS1</name>
<dbReference type="HOGENOM" id="CLU_036110_0_0_6"/>
<dbReference type="SUPFAM" id="SSF63829">
    <property type="entry name" value="Calcium-dependent phosphotriesterase"/>
    <property type="match status" value="1"/>
</dbReference>
<reference evidence="3 4" key="1">
    <citation type="journal article" date="2008" name="Proc. Natl. Acad. Sci. U.S.A.">
        <title>Nitrogen fixation island and rhizosphere competence traits in the genome of root-associated Pseudomonas stutzeri A1501.</title>
        <authorList>
            <person name="Yan Y."/>
            <person name="Yang J."/>
            <person name="Dou Y."/>
            <person name="Chen M."/>
            <person name="Ping S."/>
            <person name="Peng J."/>
            <person name="Lu W."/>
            <person name="Zhang W."/>
            <person name="Yao Z."/>
            <person name="Li H."/>
            <person name="Liu W."/>
            <person name="He S."/>
            <person name="Geng L."/>
            <person name="Zhang X."/>
            <person name="Yang F."/>
            <person name="Yu H."/>
            <person name="Zhan Y."/>
            <person name="Li D."/>
            <person name="Lin Z."/>
            <person name="Wang Y."/>
            <person name="Elmerich C."/>
            <person name="Lin M."/>
            <person name="Jin Q."/>
        </authorList>
    </citation>
    <scope>NUCLEOTIDE SEQUENCE [LARGE SCALE GENOMIC DNA]</scope>
    <source>
        <strain evidence="3 4">A1501</strain>
    </source>
</reference>
<dbReference type="KEGG" id="psa:PST_1621"/>
<accession>A4VK05</accession>
<gene>
    <name evidence="3" type="primary">gnl</name>
    <name evidence="3" type="ordered locus">PST_1621</name>
</gene>
<evidence type="ECO:0000313" key="3">
    <source>
        <dbReference type="EMBL" id="ABP79306.1"/>
    </source>
</evidence>
<dbReference type="PROSITE" id="PS51318">
    <property type="entry name" value="TAT"/>
    <property type="match status" value="1"/>
</dbReference>
<dbReference type="AlphaFoldDB" id="A4VK05"/>
<dbReference type="InterPro" id="IPR051262">
    <property type="entry name" value="SMP-30/CGR1_Lactonase"/>
</dbReference>
<dbReference type="Proteomes" id="UP000000233">
    <property type="component" value="Chromosome"/>
</dbReference>
<dbReference type="Gene3D" id="2.120.10.30">
    <property type="entry name" value="TolB, C-terminal domain"/>
    <property type="match status" value="1"/>
</dbReference>
<organism evidence="3 4">
    <name type="scientific">Stutzerimonas stutzeri (strain A1501)</name>
    <name type="common">Pseudomonas stutzeri</name>
    <dbReference type="NCBI Taxonomy" id="379731"/>
    <lineage>
        <taxon>Bacteria</taxon>
        <taxon>Pseudomonadati</taxon>
        <taxon>Pseudomonadota</taxon>
        <taxon>Gammaproteobacteria</taxon>
        <taxon>Pseudomonadales</taxon>
        <taxon>Pseudomonadaceae</taxon>
        <taxon>Stutzerimonas</taxon>
    </lineage>
</organism>
<dbReference type="InterPro" id="IPR011042">
    <property type="entry name" value="6-blade_b-propeller_TolB-like"/>
</dbReference>
<feature type="domain" description="SMP-30/Gluconolactonase/LRE-like region" evidence="2">
    <location>
        <begin position="105"/>
        <end position="375"/>
    </location>
</feature>